<organism evidence="8 9">
    <name type="scientific">candidate division WOR-3 bacterium</name>
    <dbReference type="NCBI Taxonomy" id="2052148"/>
    <lineage>
        <taxon>Bacteria</taxon>
        <taxon>Bacteria division WOR-3</taxon>
    </lineage>
</organism>
<reference evidence="8" key="1">
    <citation type="journal article" date="2020" name="mSystems">
        <title>Genome- and Community-Level Interaction Insights into Carbon Utilization and Element Cycling Functions of Hydrothermarchaeota in Hydrothermal Sediment.</title>
        <authorList>
            <person name="Zhou Z."/>
            <person name="Liu Y."/>
            <person name="Xu W."/>
            <person name="Pan J."/>
            <person name="Luo Z.H."/>
            <person name="Li M."/>
        </authorList>
    </citation>
    <scope>NUCLEOTIDE SEQUENCE</scope>
    <source>
        <strain evidence="8">HyVt-388</strain>
    </source>
</reference>
<protein>
    <submittedName>
        <fullName evidence="8">Radical SAM protein</fullName>
    </submittedName>
</protein>
<dbReference type="InterPro" id="IPR007197">
    <property type="entry name" value="rSAM"/>
</dbReference>
<dbReference type="SUPFAM" id="SSF46785">
    <property type="entry name" value="Winged helix' DNA-binding domain"/>
    <property type="match status" value="1"/>
</dbReference>
<evidence type="ECO:0000259" key="7">
    <source>
        <dbReference type="PROSITE" id="PS51918"/>
    </source>
</evidence>
<dbReference type="InterPro" id="IPR036388">
    <property type="entry name" value="WH-like_DNA-bd_sf"/>
</dbReference>
<evidence type="ECO:0000256" key="6">
    <source>
        <dbReference type="ARBA" id="ARBA00023014"/>
    </source>
</evidence>
<gene>
    <name evidence="8" type="ORF">ENI34_09660</name>
</gene>
<comment type="cofactor">
    <cofactor evidence="1">
        <name>[4Fe-4S] cluster</name>
        <dbReference type="ChEBI" id="CHEBI:49883"/>
    </cofactor>
</comment>
<dbReference type="Gene3D" id="1.10.10.10">
    <property type="entry name" value="Winged helix-like DNA-binding domain superfamily/Winged helix DNA-binding domain"/>
    <property type="match status" value="1"/>
</dbReference>
<dbReference type="PANTHER" id="PTHR43787">
    <property type="entry name" value="FEMO COFACTOR BIOSYNTHESIS PROTEIN NIFB-RELATED"/>
    <property type="match status" value="1"/>
</dbReference>
<comment type="caution">
    <text evidence="8">The sequence shown here is derived from an EMBL/GenBank/DDBJ whole genome shotgun (WGS) entry which is preliminary data.</text>
</comment>
<keyword evidence="3" id="KW-0949">S-adenosyl-L-methionine</keyword>
<dbReference type="SMART" id="SM00729">
    <property type="entry name" value="Elp3"/>
    <property type="match status" value="1"/>
</dbReference>
<evidence type="ECO:0000256" key="2">
    <source>
        <dbReference type="ARBA" id="ARBA00022485"/>
    </source>
</evidence>
<evidence type="ECO:0000256" key="4">
    <source>
        <dbReference type="ARBA" id="ARBA00022723"/>
    </source>
</evidence>
<keyword evidence="2" id="KW-0004">4Fe-4S</keyword>
<dbReference type="InterPro" id="IPR013785">
    <property type="entry name" value="Aldolase_TIM"/>
</dbReference>
<accession>A0A9C9ENT5</accession>
<evidence type="ECO:0000313" key="9">
    <source>
        <dbReference type="Proteomes" id="UP000885826"/>
    </source>
</evidence>
<evidence type="ECO:0000313" key="8">
    <source>
        <dbReference type="EMBL" id="HEC79384.1"/>
    </source>
</evidence>
<name>A0A9C9ENT5_UNCW3</name>
<dbReference type="Pfam" id="PF04055">
    <property type="entry name" value="Radical_SAM"/>
    <property type="match status" value="1"/>
</dbReference>
<dbReference type="InterPro" id="IPR040084">
    <property type="entry name" value="GTPase_Obg"/>
</dbReference>
<dbReference type="GO" id="GO:0051539">
    <property type="term" value="F:4 iron, 4 sulfur cluster binding"/>
    <property type="evidence" value="ECO:0007669"/>
    <property type="project" value="UniProtKB-KW"/>
</dbReference>
<dbReference type="SFLD" id="SFLDS00029">
    <property type="entry name" value="Radical_SAM"/>
    <property type="match status" value="1"/>
</dbReference>
<sequence length="307" mass="35112">MNRYTYGPVPSRRLGFSLGIDIIPYKNCSFDCIYCQLGKTTNKTIEQKRYSPPDDIIKEVKDTLKLGKQIDYLTFSGSGEPTLHSEIGYLIKEIKQITEIPVAVLTNGSLLWIPEIAEQLLKADLILPTLCSASEETFRKINRPHNDLTVEKIIKGQSDFRKKFKGKIWLELMLIKGMNDTEEELEKLKTAIERIKPDRIDLNTVVRPPSEEYARPLSFSDLERIKKFFGGSCEIVVAFKKVKKTEELADKENAILGLIKRRPVTLQDICGALGLHQNEVIKCLEQLEQDKKIKLVIHQGLKYYEAL</sequence>
<keyword evidence="5" id="KW-0408">Iron</keyword>
<dbReference type="InterPro" id="IPR006638">
    <property type="entry name" value="Elp3/MiaA/NifB-like_rSAM"/>
</dbReference>
<dbReference type="InterPro" id="IPR036390">
    <property type="entry name" value="WH_DNA-bd_sf"/>
</dbReference>
<dbReference type="GO" id="GO:0046872">
    <property type="term" value="F:metal ion binding"/>
    <property type="evidence" value="ECO:0007669"/>
    <property type="project" value="UniProtKB-KW"/>
</dbReference>
<dbReference type="SFLD" id="SFLDG01083">
    <property type="entry name" value="Uncharacterised_Radical_SAM_Su"/>
    <property type="match status" value="1"/>
</dbReference>
<evidence type="ECO:0000256" key="5">
    <source>
        <dbReference type="ARBA" id="ARBA00023004"/>
    </source>
</evidence>
<dbReference type="EMBL" id="DRIG01000099">
    <property type="protein sequence ID" value="HEC79384.1"/>
    <property type="molecule type" value="Genomic_DNA"/>
</dbReference>
<keyword evidence="4" id="KW-0479">Metal-binding</keyword>
<evidence type="ECO:0000256" key="1">
    <source>
        <dbReference type="ARBA" id="ARBA00001966"/>
    </source>
</evidence>
<dbReference type="Gene3D" id="3.20.20.70">
    <property type="entry name" value="Aldolase class I"/>
    <property type="match status" value="1"/>
</dbReference>
<proteinExistence type="predicted"/>
<dbReference type="InterPro" id="IPR058240">
    <property type="entry name" value="rSAM_sf"/>
</dbReference>
<dbReference type="CDD" id="cd01335">
    <property type="entry name" value="Radical_SAM"/>
    <property type="match status" value="1"/>
</dbReference>
<dbReference type="PROSITE" id="PS51918">
    <property type="entry name" value="RADICAL_SAM"/>
    <property type="match status" value="1"/>
</dbReference>
<evidence type="ECO:0000256" key="3">
    <source>
        <dbReference type="ARBA" id="ARBA00022691"/>
    </source>
</evidence>
<feature type="domain" description="Radical SAM core" evidence="7">
    <location>
        <begin position="6"/>
        <end position="246"/>
    </location>
</feature>
<dbReference type="PANTHER" id="PTHR43787:SF11">
    <property type="entry name" value="UPF0026 PROTEIN SLR1464"/>
    <property type="match status" value="1"/>
</dbReference>
<keyword evidence="6" id="KW-0411">Iron-sulfur</keyword>
<dbReference type="Proteomes" id="UP000885826">
    <property type="component" value="Unassembled WGS sequence"/>
</dbReference>
<dbReference type="AlphaFoldDB" id="A0A9C9ENT5"/>
<dbReference type="SUPFAM" id="SSF102114">
    <property type="entry name" value="Radical SAM enzymes"/>
    <property type="match status" value="1"/>
</dbReference>
<dbReference type="GO" id="GO:0003824">
    <property type="term" value="F:catalytic activity"/>
    <property type="evidence" value="ECO:0007669"/>
    <property type="project" value="InterPro"/>
</dbReference>